<gene>
    <name evidence="2" type="ORF">L596_030779</name>
</gene>
<accession>A0A4U5LNQ2</accession>
<evidence type="ECO:0000313" key="2">
    <source>
        <dbReference type="EMBL" id="TKR57527.1"/>
    </source>
</evidence>
<dbReference type="AlphaFoldDB" id="A0A4U5LNQ2"/>
<evidence type="ECO:0000256" key="1">
    <source>
        <dbReference type="SAM" id="MobiDB-lite"/>
    </source>
</evidence>
<dbReference type="Proteomes" id="UP000298663">
    <property type="component" value="Unassembled WGS sequence"/>
</dbReference>
<comment type="caution">
    <text evidence="2">The sequence shown here is derived from an EMBL/GenBank/DDBJ whole genome shotgun (WGS) entry which is preliminary data.</text>
</comment>
<reference evidence="2 3" key="2">
    <citation type="journal article" date="2019" name="G3 (Bethesda)">
        <title>Hybrid Assembly of the Genome of the Entomopathogenic Nematode Steinernema carpocapsae Identifies the X-Chromosome.</title>
        <authorList>
            <person name="Serra L."/>
            <person name="Macchietto M."/>
            <person name="Macias-Munoz A."/>
            <person name="McGill C.J."/>
            <person name="Rodriguez I.M."/>
            <person name="Rodriguez B."/>
            <person name="Murad R."/>
            <person name="Mortazavi A."/>
        </authorList>
    </citation>
    <scope>NUCLEOTIDE SEQUENCE [LARGE SCALE GENOMIC DNA]</scope>
    <source>
        <strain evidence="2 3">ALL</strain>
    </source>
</reference>
<reference evidence="2 3" key="1">
    <citation type="journal article" date="2015" name="Genome Biol.">
        <title>Comparative genomics of Steinernema reveals deeply conserved gene regulatory networks.</title>
        <authorList>
            <person name="Dillman A.R."/>
            <person name="Macchietto M."/>
            <person name="Porter C.F."/>
            <person name="Rogers A."/>
            <person name="Williams B."/>
            <person name="Antoshechkin I."/>
            <person name="Lee M.M."/>
            <person name="Goodwin Z."/>
            <person name="Lu X."/>
            <person name="Lewis E.E."/>
            <person name="Goodrich-Blair H."/>
            <person name="Stock S.P."/>
            <person name="Adams B.J."/>
            <person name="Sternberg P.W."/>
            <person name="Mortazavi A."/>
        </authorList>
    </citation>
    <scope>NUCLEOTIDE SEQUENCE [LARGE SCALE GENOMIC DNA]</scope>
    <source>
        <strain evidence="2 3">ALL</strain>
    </source>
</reference>
<keyword evidence="3" id="KW-1185">Reference proteome</keyword>
<dbReference type="EMBL" id="AZBU02000015">
    <property type="protein sequence ID" value="TKR57527.1"/>
    <property type="molecule type" value="Genomic_DNA"/>
</dbReference>
<protein>
    <submittedName>
        <fullName evidence="2">Uncharacterized protein</fullName>
    </submittedName>
</protein>
<proteinExistence type="predicted"/>
<feature type="region of interest" description="Disordered" evidence="1">
    <location>
        <begin position="1"/>
        <end position="21"/>
    </location>
</feature>
<sequence length="76" mass="8962">MVHLRKSGIRVDPNTEPKLSDYLTPRTEQQVARDYLQLDLQELRESTPQNRYNDRAEREMAKKDQITHGKCCCVIM</sequence>
<evidence type="ECO:0000313" key="3">
    <source>
        <dbReference type="Proteomes" id="UP000298663"/>
    </source>
</evidence>
<name>A0A4U5LNQ2_STECR</name>
<organism evidence="2 3">
    <name type="scientific">Steinernema carpocapsae</name>
    <name type="common">Entomopathogenic nematode</name>
    <dbReference type="NCBI Taxonomy" id="34508"/>
    <lineage>
        <taxon>Eukaryota</taxon>
        <taxon>Metazoa</taxon>
        <taxon>Ecdysozoa</taxon>
        <taxon>Nematoda</taxon>
        <taxon>Chromadorea</taxon>
        <taxon>Rhabditida</taxon>
        <taxon>Tylenchina</taxon>
        <taxon>Panagrolaimomorpha</taxon>
        <taxon>Strongyloidoidea</taxon>
        <taxon>Steinernematidae</taxon>
        <taxon>Steinernema</taxon>
    </lineage>
</organism>